<feature type="region of interest" description="Disordered" evidence="1">
    <location>
        <begin position="50"/>
        <end position="93"/>
    </location>
</feature>
<dbReference type="RefSeq" id="WP_309730533.1">
    <property type="nucleotide sequence ID" value="NZ_JAVDQA010000011.1"/>
</dbReference>
<evidence type="ECO:0000256" key="1">
    <source>
        <dbReference type="SAM" id="MobiDB-lite"/>
    </source>
</evidence>
<feature type="compositionally biased region" description="Basic and acidic residues" evidence="1">
    <location>
        <begin position="56"/>
        <end position="73"/>
    </location>
</feature>
<feature type="transmembrane region" description="Helical" evidence="2">
    <location>
        <begin position="6"/>
        <end position="27"/>
    </location>
</feature>
<organism evidence="3 4">
    <name type="scientific">Mesonia maritima</name>
    <dbReference type="NCBI Taxonomy" id="1793873"/>
    <lineage>
        <taxon>Bacteria</taxon>
        <taxon>Pseudomonadati</taxon>
        <taxon>Bacteroidota</taxon>
        <taxon>Flavobacteriia</taxon>
        <taxon>Flavobacteriales</taxon>
        <taxon>Flavobacteriaceae</taxon>
        <taxon>Mesonia</taxon>
    </lineage>
</organism>
<proteinExistence type="predicted"/>
<accession>A0ABU1K995</accession>
<gene>
    <name evidence="3" type="ORF">GGR31_002855</name>
</gene>
<evidence type="ECO:0000313" key="3">
    <source>
        <dbReference type="EMBL" id="MDR6302176.1"/>
    </source>
</evidence>
<evidence type="ECO:0000256" key="2">
    <source>
        <dbReference type="SAM" id="Phobius"/>
    </source>
</evidence>
<keyword evidence="2" id="KW-0812">Transmembrane</keyword>
<dbReference type="Pfam" id="PF16118">
    <property type="entry name" value="DUF4834"/>
    <property type="match status" value="1"/>
</dbReference>
<keyword evidence="4" id="KW-1185">Reference proteome</keyword>
<keyword evidence="2" id="KW-0472">Membrane</keyword>
<dbReference type="Proteomes" id="UP001257659">
    <property type="component" value="Unassembled WGS sequence"/>
</dbReference>
<protein>
    <submittedName>
        <fullName evidence="3">Membrane protein YhiD involved in acid resistance</fullName>
    </submittedName>
</protein>
<keyword evidence="2" id="KW-1133">Transmembrane helix</keyword>
<name>A0ABU1K995_9FLAO</name>
<evidence type="ECO:0000313" key="4">
    <source>
        <dbReference type="Proteomes" id="UP001257659"/>
    </source>
</evidence>
<sequence length="93" mass="11337">MQEASFIGFVKTILIILLIYFAVKIIFKWFGPQIMRYIFKKVGQRVSRNFQQQQQDFRKQHQQKEEFTIDRDPKKNKKSNKNVGEYIDYEEID</sequence>
<reference evidence="3 4" key="1">
    <citation type="submission" date="2023-07" db="EMBL/GenBank/DDBJ databases">
        <title>Genomic Encyclopedia of Type Strains, Phase IV (KMG-IV): sequencing the most valuable type-strain genomes for metagenomic binning, comparative biology and taxonomic classification.</title>
        <authorList>
            <person name="Goeker M."/>
        </authorList>
    </citation>
    <scope>NUCLEOTIDE SEQUENCE [LARGE SCALE GENOMIC DNA]</scope>
    <source>
        <strain evidence="3 4">DSM 102814</strain>
    </source>
</reference>
<comment type="caution">
    <text evidence="3">The sequence shown here is derived from an EMBL/GenBank/DDBJ whole genome shotgun (WGS) entry which is preliminary data.</text>
</comment>
<dbReference type="EMBL" id="JAVDQA010000011">
    <property type="protein sequence ID" value="MDR6302176.1"/>
    <property type="molecule type" value="Genomic_DNA"/>
</dbReference>
<dbReference type="InterPro" id="IPR032272">
    <property type="entry name" value="DUF4834"/>
</dbReference>